<dbReference type="OrthoDB" id="2064916at2"/>
<dbReference type="Pfam" id="PF01381">
    <property type="entry name" value="HTH_3"/>
    <property type="match status" value="1"/>
</dbReference>
<name>A0A2U1CDQ7_9FIRM</name>
<dbReference type="PANTHER" id="PTHR46558:SF11">
    <property type="entry name" value="HTH-TYPE TRANSCRIPTIONAL REGULATOR XRE"/>
    <property type="match status" value="1"/>
</dbReference>
<comment type="caution">
    <text evidence="3">The sequence shown here is derived from an EMBL/GenBank/DDBJ whole genome shotgun (WGS) entry which is preliminary data.</text>
</comment>
<dbReference type="PANTHER" id="PTHR46558">
    <property type="entry name" value="TRACRIPTIONAL REGULATORY PROTEIN-RELATED-RELATED"/>
    <property type="match status" value="1"/>
</dbReference>
<evidence type="ECO:0000313" key="4">
    <source>
        <dbReference type="Proteomes" id="UP000245778"/>
    </source>
</evidence>
<dbReference type="GeneID" id="93229960"/>
<dbReference type="PROSITE" id="PS50943">
    <property type="entry name" value="HTH_CROC1"/>
    <property type="match status" value="1"/>
</dbReference>
<dbReference type="AlphaFoldDB" id="A0A2U1CDQ7"/>
<dbReference type="InterPro" id="IPR010982">
    <property type="entry name" value="Lambda_DNA-bd_dom_sf"/>
</dbReference>
<dbReference type="SUPFAM" id="SSF47413">
    <property type="entry name" value="lambda repressor-like DNA-binding domains"/>
    <property type="match status" value="1"/>
</dbReference>
<gene>
    <name evidence="3" type="ORF">C7373_103302</name>
</gene>
<evidence type="ECO:0000313" key="3">
    <source>
        <dbReference type="EMBL" id="PVY59010.1"/>
    </source>
</evidence>
<dbReference type="CDD" id="cd00093">
    <property type="entry name" value="HTH_XRE"/>
    <property type="match status" value="1"/>
</dbReference>
<dbReference type="Proteomes" id="UP000245778">
    <property type="component" value="Unassembled WGS sequence"/>
</dbReference>
<sequence>MYCYPRLRDLREDQDMTQAEVGCLLGTTQQQYYKYEKGIQEIPAHHLIVLADYYHVTVDYLLGRDTKNL</sequence>
<feature type="domain" description="HTH cro/C1-type" evidence="2">
    <location>
        <begin position="7"/>
        <end position="61"/>
    </location>
</feature>
<organism evidence="3 4">
    <name type="scientific">Intestinimonas butyriciproducens</name>
    <dbReference type="NCBI Taxonomy" id="1297617"/>
    <lineage>
        <taxon>Bacteria</taxon>
        <taxon>Bacillati</taxon>
        <taxon>Bacillota</taxon>
        <taxon>Clostridia</taxon>
        <taxon>Eubacteriales</taxon>
        <taxon>Intestinimonas</taxon>
    </lineage>
</organism>
<dbReference type="RefSeq" id="WP_116721903.1">
    <property type="nucleotide sequence ID" value="NZ_CP011524.1"/>
</dbReference>
<accession>A0A2U1CDQ7</accession>
<dbReference type="GO" id="GO:0003677">
    <property type="term" value="F:DNA binding"/>
    <property type="evidence" value="ECO:0007669"/>
    <property type="project" value="UniProtKB-KW"/>
</dbReference>
<keyword evidence="1" id="KW-0238">DNA-binding</keyword>
<protein>
    <submittedName>
        <fullName evidence="3">Helix-turn-helix protein</fullName>
    </submittedName>
</protein>
<dbReference type="SMART" id="SM00530">
    <property type="entry name" value="HTH_XRE"/>
    <property type="match status" value="1"/>
</dbReference>
<dbReference type="EMBL" id="QEKK01000003">
    <property type="protein sequence ID" value="PVY59010.1"/>
    <property type="molecule type" value="Genomic_DNA"/>
</dbReference>
<dbReference type="Gene3D" id="1.10.260.40">
    <property type="entry name" value="lambda repressor-like DNA-binding domains"/>
    <property type="match status" value="1"/>
</dbReference>
<dbReference type="InterPro" id="IPR001387">
    <property type="entry name" value="Cro/C1-type_HTH"/>
</dbReference>
<proteinExistence type="predicted"/>
<evidence type="ECO:0000259" key="2">
    <source>
        <dbReference type="PROSITE" id="PS50943"/>
    </source>
</evidence>
<reference evidence="3 4" key="1">
    <citation type="submission" date="2018-04" db="EMBL/GenBank/DDBJ databases">
        <title>Genomic Encyclopedia of Type Strains, Phase IV (KMG-IV): sequencing the most valuable type-strain genomes for metagenomic binning, comparative biology and taxonomic classification.</title>
        <authorList>
            <person name="Goeker M."/>
        </authorList>
    </citation>
    <scope>NUCLEOTIDE SEQUENCE [LARGE SCALE GENOMIC DNA]</scope>
    <source>
        <strain evidence="3 4">DSM 26588</strain>
    </source>
</reference>
<evidence type="ECO:0000256" key="1">
    <source>
        <dbReference type="ARBA" id="ARBA00023125"/>
    </source>
</evidence>